<keyword evidence="3 6" id="KW-0285">Flavoprotein</keyword>
<comment type="subcellular location">
    <subcellularLocation>
        <location evidence="6">Cell membrane</location>
        <topology evidence="6">Single-pass membrane protein</topology>
    </subcellularLocation>
</comment>
<sequence length="211" mass="22291">MPEKSAKKKIDFDYKHIAHVALMLFIISVVAAALLGYTNSITKSKIARQEKETNVEARQKVLTEADTFKQIKNAKAVAKKADRANASIVMEAYAGYKKGKLVGYTVKTNPQGYGGEVEILTGVDIKGKTTGITIVSNSETAGLGARCVEPGFQKQFKGLDTAKPLTVVKNGNASGNGKIEAIAGATITSRAVTRGVNISMKVCKALAGGAK</sequence>
<comment type="function">
    <text evidence="6">Part of a membrane-bound complex that couples electron transfer with translocation of ions across the membrane.</text>
</comment>
<accession>E6MFT0</accession>
<protein>
    <recommendedName>
        <fullName evidence="6">Ion-translocating oxidoreductase complex subunit G</fullName>
        <ecNumber evidence="6">7.-.-.-</ecNumber>
    </recommendedName>
    <alternativeName>
        <fullName evidence="6">Rnf electron transport complex subunit G</fullName>
    </alternativeName>
</protein>
<reference evidence="9 10" key="1">
    <citation type="submission" date="2010-12" db="EMBL/GenBank/DDBJ databases">
        <authorList>
            <person name="Muzny D."/>
            <person name="Qin X."/>
            <person name="Deng J."/>
            <person name="Jiang H."/>
            <person name="Liu Y."/>
            <person name="Qu J."/>
            <person name="Song X.-Z."/>
            <person name="Zhang L."/>
            <person name="Thornton R."/>
            <person name="Coyle M."/>
            <person name="Francisco L."/>
            <person name="Jackson L."/>
            <person name="Javaid M."/>
            <person name="Korchina V."/>
            <person name="Kovar C."/>
            <person name="Mata R."/>
            <person name="Mathew T."/>
            <person name="Ngo R."/>
            <person name="Nguyen L."/>
            <person name="Nguyen N."/>
            <person name="Okwuonu G."/>
            <person name="Ongeri F."/>
            <person name="Pham C."/>
            <person name="Simmons D."/>
            <person name="Wilczek-Boney K."/>
            <person name="Hale W."/>
            <person name="Jakkamsetti A."/>
            <person name="Pham P."/>
            <person name="Ruth R."/>
            <person name="San Lucas F."/>
            <person name="Warren J."/>
            <person name="Zhang J."/>
            <person name="Zhao Z."/>
            <person name="Zhou C."/>
            <person name="Zhu D."/>
            <person name="Lee S."/>
            <person name="Bess C."/>
            <person name="Blankenburg K."/>
            <person name="Forbes L."/>
            <person name="Fu Q."/>
            <person name="Gubbala S."/>
            <person name="Hirani K."/>
            <person name="Jayaseelan J.C."/>
            <person name="Lara F."/>
            <person name="Munidasa M."/>
            <person name="Palculict T."/>
            <person name="Patil S."/>
            <person name="Pu L.-L."/>
            <person name="Saada N."/>
            <person name="Tang L."/>
            <person name="Weissenberger G."/>
            <person name="Zhu Y."/>
            <person name="Hemphill L."/>
            <person name="Shang Y."/>
            <person name="Youmans B."/>
            <person name="Ayvaz T."/>
            <person name="Ross M."/>
            <person name="Santibanez J."/>
            <person name="Aqrawi P."/>
            <person name="Gross S."/>
            <person name="Joshi V."/>
            <person name="Fowler G."/>
            <person name="Nazareth L."/>
            <person name="Reid J."/>
            <person name="Worley K."/>
            <person name="Petrosino J."/>
            <person name="Highlander S."/>
            <person name="Gibbs R."/>
        </authorList>
    </citation>
    <scope>NUCLEOTIDE SEQUENCE [LARGE SCALE GENOMIC DNA]</scope>
    <source>
        <strain evidence="9 10">ATCC 23263</strain>
    </source>
</reference>
<evidence type="ECO:0000313" key="9">
    <source>
        <dbReference type="EMBL" id="EFV02075.1"/>
    </source>
</evidence>
<dbReference type="AlphaFoldDB" id="E6MFT0"/>
<dbReference type="HAMAP" id="MF_00479">
    <property type="entry name" value="RsxG_RnfG"/>
    <property type="match status" value="1"/>
</dbReference>
<comment type="similarity">
    <text evidence="6">Belongs to the RnfG family.</text>
</comment>
<dbReference type="GO" id="GO:0022900">
    <property type="term" value="P:electron transport chain"/>
    <property type="evidence" value="ECO:0007669"/>
    <property type="project" value="UniProtKB-UniRule"/>
</dbReference>
<evidence type="ECO:0000256" key="1">
    <source>
        <dbReference type="ARBA" id="ARBA00022448"/>
    </source>
</evidence>
<keyword evidence="6" id="KW-1278">Translocase</keyword>
<dbReference type="Proteomes" id="UP000004754">
    <property type="component" value="Unassembled WGS sequence"/>
</dbReference>
<dbReference type="InterPro" id="IPR010209">
    <property type="entry name" value="Ion_transpt_RnfG/RsxG"/>
</dbReference>
<feature type="transmembrane region" description="Helical" evidence="7">
    <location>
        <begin position="20"/>
        <end position="38"/>
    </location>
</feature>
<evidence type="ECO:0000259" key="8">
    <source>
        <dbReference type="SMART" id="SM00900"/>
    </source>
</evidence>
<dbReference type="PANTHER" id="PTHR36118:SF1">
    <property type="entry name" value="ION-TRANSLOCATING OXIDOREDUCTASE COMPLEX SUBUNIT G"/>
    <property type="match status" value="1"/>
</dbReference>
<keyword evidence="6" id="KW-1003">Cell membrane</keyword>
<dbReference type="GO" id="GO:0005886">
    <property type="term" value="C:plasma membrane"/>
    <property type="evidence" value="ECO:0007669"/>
    <property type="project" value="UniProtKB-SubCell"/>
</dbReference>
<organism evidence="9 10">
    <name type="scientific">Pseudoramibacter alactolyticus ATCC 23263</name>
    <dbReference type="NCBI Taxonomy" id="887929"/>
    <lineage>
        <taxon>Bacteria</taxon>
        <taxon>Bacillati</taxon>
        <taxon>Bacillota</taxon>
        <taxon>Clostridia</taxon>
        <taxon>Eubacteriales</taxon>
        <taxon>Eubacteriaceae</taxon>
        <taxon>Pseudoramibacter</taxon>
    </lineage>
</organism>
<keyword evidence="2 6" id="KW-0597">Phosphoprotein</keyword>
<dbReference type="Pfam" id="PF04205">
    <property type="entry name" value="FMN_bind"/>
    <property type="match status" value="1"/>
</dbReference>
<evidence type="ECO:0000256" key="4">
    <source>
        <dbReference type="ARBA" id="ARBA00022643"/>
    </source>
</evidence>
<dbReference type="HOGENOM" id="CLU_077882_2_1_9"/>
<evidence type="ECO:0000256" key="2">
    <source>
        <dbReference type="ARBA" id="ARBA00022553"/>
    </source>
</evidence>
<dbReference type="GO" id="GO:0010181">
    <property type="term" value="F:FMN binding"/>
    <property type="evidence" value="ECO:0007669"/>
    <property type="project" value="InterPro"/>
</dbReference>
<keyword evidence="4 6" id="KW-0288">FMN</keyword>
<keyword evidence="6 7" id="KW-0812">Transmembrane</keyword>
<dbReference type="GO" id="GO:0009055">
    <property type="term" value="F:electron transfer activity"/>
    <property type="evidence" value="ECO:0007669"/>
    <property type="project" value="InterPro"/>
</dbReference>
<gene>
    <name evidence="6 9" type="primary">rnfG</name>
    <name evidence="9" type="ORF">HMP0721_0841</name>
</gene>
<dbReference type="EMBL" id="AEQN01000014">
    <property type="protein sequence ID" value="EFV02075.1"/>
    <property type="molecule type" value="Genomic_DNA"/>
</dbReference>
<name>E6MFT0_9FIRM</name>
<dbReference type="OrthoDB" id="9787579at2"/>
<dbReference type="PANTHER" id="PTHR36118">
    <property type="entry name" value="ION-TRANSLOCATING OXIDOREDUCTASE COMPLEX SUBUNIT G"/>
    <property type="match status" value="1"/>
</dbReference>
<dbReference type="SMART" id="SM00900">
    <property type="entry name" value="FMN_bind"/>
    <property type="match status" value="1"/>
</dbReference>
<dbReference type="InterPro" id="IPR007329">
    <property type="entry name" value="FMN-bd"/>
</dbReference>
<keyword evidence="6 7" id="KW-1133">Transmembrane helix</keyword>
<dbReference type="STRING" id="887929.HMP0721_0841"/>
<keyword evidence="10" id="KW-1185">Reference proteome</keyword>
<evidence type="ECO:0000256" key="7">
    <source>
        <dbReference type="SAM" id="Phobius"/>
    </source>
</evidence>
<keyword evidence="5 6" id="KW-0249">Electron transport</keyword>
<dbReference type="PIRSF" id="PIRSF006091">
    <property type="entry name" value="E_trnsport_RnfG"/>
    <property type="match status" value="1"/>
</dbReference>
<dbReference type="eggNOG" id="COG4659">
    <property type="taxonomic scope" value="Bacteria"/>
</dbReference>
<keyword evidence="6 7" id="KW-0472">Membrane</keyword>
<evidence type="ECO:0000313" key="10">
    <source>
        <dbReference type="Proteomes" id="UP000004754"/>
    </source>
</evidence>
<feature type="domain" description="FMN-binding" evidence="8">
    <location>
        <begin position="112"/>
        <end position="202"/>
    </location>
</feature>
<comment type="cofactor">
    <cofactor evidence="6">
        <name>FMN</name>
        <dbReference type="ChEBI" id="CHEBI:58210"/>
    </cofactor>
</comment>
<evidence type="ECO:0000256" key="6">
    <source>
        <dbReference type="HAMAP-Rule" id="MF_00479"/>
    </source>
</evidence>
<evidence type="ECO:0000256" key="5">
    <source>
        <dbReference type="ARBA" id="ARBA00022982"/>
    </source>
</evidence>
<evidence type="ECO:0000256" key="3">
    <source>
        <dbReference type="ARBA" id="ARBA00022630"/>
    </source>
</evidence>
<keyword evidence="1 6" id="KW-0813">Transport</keyword>
<dbReference type="RefSeq" id="WP_006598265.1">
    <property type="nucleotide sequence ID" value="NZ_GL622359.1"/>
</dbReference>
<feature type="modified residue" description="FMN phosphoryl threonine" evidence="6">
    <location>
        <position position="186"/>
    </location>
</feature>
<comment type="subunit">
    <text evidence="6">The complex is composed of six subunits: RnfA, RnfB, RnfC, RnfD, RnfE and RnfG.</text>
</comment>
<proteinExistence type="inferred from homology"/>
<dbReference type="EC" id="7.-.-.-" evidence="6"/>
<comment type="caution">
    <text evidence="9">The sequence shown here is derived from an EMBL/GenBank/DDBJ whole genome shotgun (WGS) entry which is preliminary data.</text>
</comment>
<dbReference type="NCBIfam" id="TIGR01947">
    <property type="entry name" value="rnfG"/>
    <property type="match status" value="1"/>
</dbReference>